<comment type="similarity">
    <text evidence="1 3">Belongs to the short-chain dehydrogenases/reductases (SDR) family.</text>
</comment>
<evidence type="ECO:0000256" key="2">
    <source>
        <dbReference type="ARBA" id="ARBA00023002"/>
    </source>
</evidence>
<dbReference type="PANTHER" id="PTHR43976:SF16">
    <property type="entry name" value="SHORT-CHAIN DEHYDROGENASE_REDUCTASE FAMILY PROTEIN"/>
    <property type="match status" value="1"/>
</dbReference>
<dbReference type="VEuPathDB" id="FungiDB:ASPWEDRAFT_538219"/>
<name>A0A1L9RMT0_ASPWE</name>
<dbReference type="InterPro" id="IPR051911">
    <property type="entry name" value="SDR_oxidoreductase"/>
</dbReference>
<dbReference type="PANTHER" id="PTHR43976">
    <property type="entry name" value="SHORT CHAIN DEHYDROGENASE"/>
    <property type="match status" value="1"/>
</dbReference>
<dbReference type="InterPro" id="IPR036291">
    <property type="entry name" value="NAD(P)-bd_dom_sf"/>
</dbReference>
<dbReference type="PRINTS" id="PR00080">
    <property type="entry name" value="SDRFAMILY"/>
</dbReference>
<dbReference type="InterPro" id="IPR057326">
    <property type="entry name" value="KR_dom"/>
</dbReference>
<accession>A0A1L9RMT0</accession>
<dbReference type="STRING" id="1073089.A0A1L9RMT0"/>
<dbReference type="EMBL" id="KV878212">
    <property type="protein sequence ID" value="OJJ36260.1"/>
    <property type="molecule type" value="Genomic_DNA"/>
</dbReference>
<organism evidence="5 6">
    <name type="scientific">Aspergillus wentii DTO 134E9</name>
    <dbReference type="NCBI Taxonomy" id="1073089"/>
    <lineage>
        <taxon>Eukaryota</taxon>
        <taxon>Fungi</taxon>
        <taxon>Dikarya</taxon>
        <taxon>Ascomycota</taxon>
        <taxon>Pezizomycotina</taxon>
        <taxon>Eurotiomycetes</taxon>
        <taxon>Eurotiomycetidae</taxon>
        <taxon>Eurotiales</taxon>
        <taxon>Aspergillaceae</taxon>
        <taxon>Aspergillus</taxon>
        <taxon>Aspergillus subgen. Cremei</taxon>
    </lineage>
</organism>
<dbReference type="InterPro" id="IPR002347">
    <property type="entry name" value="SDR_fam"/>
</dbReference>
<dbReference type="PRINTS" id="PR00081">
    <property type="entry name" value="GDHRDH"/>
</dbReference>
<dbReference type="GeneID" id="63753808"/>
<evidence type="ECO:0000256" key="3">
    <source>
        <dbReference type="RuleBase" id="RU000363"/>
    </source>
</evidence>
<dbReference type="Pfam" id="PF00106">
    <property type="entry name" value="adh_short"/>
    <property type="match status" value="1"/>
</dbReference>
<evidence type="ECO:0000313" key="5">
    <source>
        <dbReference type="EMBL" id="OJJ36260.1"/>
    </source>
</evidence>
<dbReference type="SMART" id="SM00822">
    <property type="entry name" value="PKS_KR"/>
    <property type="match status" value="1"/>
</dbReference>
<dbReference type="CDD" id="cd05374">
    <property type="entry name" value="17beta-HSD-like_SDR_c"/>
    <property type="match status" value="1"/>
</dbReference>
<evidence type="ECO:0000256" key="1">
    <source>
        <dbReference type="ARBA" id="ARBA00006484"/>
    </source>
</evidence>
<feature type="domain" description="Ketoreductase" evidence="4">
    <location>
        <begin position="5"/>
        <end position="190"/>
    </location>
</feature>
<reference evidence="6" key="1">
    <citation type="journal article" date="2017" name="Genome Biol.">
        <title>Comparative genomics reveals high biological diversity and specific adaptations in the industrially and medically important fungal genus Aspergillus.</title>
        <authorList>
            <person name="de Vries R.P."/>
            <person name="Riley R."/>
            <person name="Wiebenga A."/>
            <person name="Aguilar-Osorio G."/>
            <person name="Amillis S."/>
            <person name="Uchima C.A."/>
            <person name="Anderluh G."/>
            <person name="Asadollahi M."/>
            <person name="Askin M."/>
            <person name="Barry K."/>
            <person name="Battaglia E."/>
            <person name="Bayram O."/>
            <person name="Benocci T."/>
            <person name="Braus-Stromeyer S.A."/>
            <person name="Caldana C."/>
            <person name="Canovas D."/>
            <person name="Cerqueira G.C."/>
            <person name="Chen F."/>
            <person name="Chen W."/>
            <person name="Choi C."/>
            <person name="Clum A."/>
            <person name="Dos Santos R.A."/>
            <person name="Damasio A.R."/>
            <person name="Diallinas G."/>
            <person name="Emri T."/>
            <person name="Fekete E."/>
            <person name="Flipphi M."/>
            <person name="Freyberg S."/>
            <person name="Gallo A."/>
            <person name="Gournas C."/>
            <person name="Habgood R."/>
            <person name="Hainaut M."/>
            <person name="Harispe M.L."/>
            <person name="Henrissat B."/>
            <person name="Hilden K.S."/>
            <person name="Hope R."/>
            <person name="Hossain A."/>
            <person name="Karabika E."/>
            <person name="Karaffa L."/>
            <person name="Karanyi Z."/>
            <person name="Krasevec N."/>
            <person name="Kuo A."/>
            <person name="Kusch H."/>
            <person name="LaButti K."/>
            <person name="Lagendijk E.L."/>
            <person name="Lapidus A."/>
            <person name="Levasseur A."/>
            <person name="Lindquist E."/>
            <person name="Lipzen A."/>
            <person name="Logrieco A.F."/>
            <person name="MacCabe A."/>
            <person name="Maekelae M.R."/>
            <person name="Malavazi I."/>
            <person name="Melin P."/>
            <person name="Meyer V."/>
            <person name="Mielnichuk N."/>
            <person name="Miskei M."/>
            <person name="Molnar A.P."/>
            <person name="Mule G."/>
            <person name="Ngan C.Y."/>
            <person name="Orejas M."/>
            <person name="Orosz E."/>
            <person name="Ouedraogo J.P."/>
            <person name="Overkamp K.M."/>
            <person name="Park H.-S."/>
            <person name="Perrone G."/>
            <person name="Piumi F."/>
            <person name="Punt P.J."/>
            <person name="Ram A.F."/>
            <person name="Ramon A."/>
            <person name="Rauscher S."/>
            <person name="Record E."/>
            <person name="Riano-Pachon D.M."/>
            <person name="Robert V."/>
            <person name="Roehrig J."/>
            <person name="Ruller R."/>
            <person name="Salamov A."/>
            <person name="Salih N.S."/>
            <person name="Samson R.A."/>
            <person name="Sandor E."/>
            <person name="Sanguinetti M."/>
            <person name="Schuetze T."/>
            <person name="Sepcic K."/>
            <person name="Shelest E."/>
            <person name="Sherlock G."/>
            <person name="Sophianopoulou V."/>
            <person name="Squina F.M."/>
            <person name="Sun H."/>
            <person name="Susca A."/>
            <person name="Todd R.B."/>
            <person name="Tsang A."/>
            <person name="Unkles S.E."/>
            <person name="van de Wiele N."/>
            <person name="van Rossen-Uffink D."/>
            <person name="Oliveira J.V."/>
            <person name="Vesth T.C."/>
            <person name="Visser J."/>
            <person name="Yu J.-H."/>
            <person name="Zhou M."/>
            <person name="Andersen M.R."/>
            <person name="Archer D.B."/>
            <person name="Baker S.E."/>
            <person name="Benoit I."/>
            <person name="Brakhage A.A."/>
            <person name="Braus G.H."/>
            <person name="Fischer R."/>
            <person name="Frisvad J.C."/>
            <person name="Goldman G.H."/>
            <person name="Houbraken J."/>
            <person name="Oakley B."/>
            <person name="Pocsi I."/>
            <person name="Scazzocchio C."/>
            <person name="Seiboth B."/>
            <person name="vanKuyk P.A."/>
            <person name="Wortman J."/>
            <person name="Dyer P.S."/>
            <person name="Grigoriev I.V."/>
        </authorList>
    </citation>
    <scope>NUCLEOTIDE SEQUENCE [LARGE SCALE GENOMIC DNA]</scope>
    <source>
        <strain evidence="6">DTO 134E9</strain>
    </source>
</reference>
<protein>
    <recommendedName>
        <fullName evidence="4">Ketoreductase domain-containing protein</fullName>
    </recommendedName>
</protein>
<dbReference type="Proteomes" id="UP000184383">
    <property type="component" value="Unassembled WGS sequence"/>
</dbReference>
<evidence type="ECO:0000313" key="6">
    <source>
        <dbReference type="Proteomes" id="UP000184383"/>
    </source>
</evidence>
<proteinExistence type="inferred from homology"/>
<sequence length="297" mass="31692">MTAQLTWLVTGCSSGLGEAFVHAILNKGDQVIATARPGKDGSGAERLSALKDAGAAVMELDVTAPQEELNQKAQEAWEIYGKVDVLVNNAGYIEAGVLEELDEETLTRCLRVNTLGPLNLTRAFLPLMRARQTGTLLFVGSIGPYFGAHGASSYVGSKGLLEGIVPNLALEVAPFGLRTSILTFGHFRTAVMAPGVIQYRAPRQLPEYAEMNKLISGGCAATNGNQPGDPRKGCELVVDAVRGEGRCAGKELPLRLPIGADALQCIRQSCEERMQICDEWDGIASQTDFDDLTADAK</sequence>
<dbReference type="GO" id="GO:0016491">
    <property type="term" value="F:oxidoreductase activity"/>
    <property type="evidence" value="ECO:0007669"/>
    <property type="project" value="UniProtKB-KW"/>
</dbReference>
<dbReference type="AlphaFoldDB" id="A0A1L9RMT0"/>
<keyword evidence="6" id="KW-1185">Reference proteome</keyword>
<keyword evidence="2" id="KW-0560">Oxidoreductase</keyword>
<dbReference type="OrthoDB" id="1274115at2759"/>
<gene>
    <name evidence="5" type="ORF">ASPWEDRAFT_538219</name>
</gene>
<evidence type="ECO:0000259" key="4">
    <source>
        <dbReference type="SMART" id="SM00822"/>
    </source>
</evidence>
<dbReference type="Gene3D" id="3.40.50.720">
    <property type="entry name" value="NAD(P)-binding Rossmann-like Domain"/>
    <property type="match status" value="1"/>
</dbReference>
<dbReference type="RefSeq" id="XP_040689936.1">
    <property type="nucleotide sequence ID" value="XM_040837960.1"/>
</dbReference>
<dbReference type="SUPFAM" id="SSF51735">
    <property type="entry name" value="NAD(P)-binding Rossmann-fold domains"/>
    <property type="match status" value="1"/>
</dbReference>